<dbReference type="OrthoDB" id="9773772at2"/>
<gene>
    <name evidence="2" type="ORF">CLV93_10154</name>
    <name evidence="1" type="ORF">JCM18694_38900</name>
</gene>
<reference evidence="1 4" key="2">
    <citation type="submission" date="2019-10" db="EMBL/GenBank/DDBJ databases">
        <title>Prolixibacter strains distinguished by the presence of nitrate reductase genes were adept at nitrate-dependent anaerobic corrosion of metallic iron and carbon steel.</title>
        <authorList>
            <person name="Iino T."/>
            <person name="Shono N."/>
            <person name="Ito K."/>
            <person name="Nakamura R."/>
            <person name="Sueoka K."/>
            <person name="Harayama S."/>
            <person name="Ohkuma M."/>
        </authorList>
    </citation>
    <scope>NUCLEOTIDE SEQUENCE [LARGE SCALE GENOMIC DNA]</scope>
    <source>
        <strain evidence="1 4">MIC1-1</strain>
    </source>
</reference>
<dbReference type="SUPFAM" id="SSF56112">
    <property type="entry name" value="Protein kinase-like (PK-like)"/>
    <property type="match status" value="1"/>
</dbReference>
<keyword evidence="4" id="KW-1185">Reference proteome</keyword>
<name>A0A2P8CJH4_9BACT</name>
<sequence length="261" mass="31103">MKEKNNYQIAPEFRELENWVANLREEFAQTGQTIFKSRNEVKIFEKGDRIINVKSFKLPNLLNKFVYVYFRGSKAARSFAYAEKLLKLGVPTPQPVAYAEYIRGGVLKESFYASLHFKYDFTLREVLNYQVSERDRILRQWVAFTFEKLHKNGIFHLDYSPGNTLIRHDGDEYHFSLIDLNRMNFGEIDFEKGLHNFRQLDTDRQTLELLATEYALLNEKDPGLAMQKLLEFDQKNKNYRHRKMKWKSTFRKLIRFGRASE</sequence>
<dbReference type="Proteomes" id="UP000240621">
    <property type="component" value="Unassembled WGS sequence"/>
</dbReference>
<comment type="caution">
    <text evidence="2">The sequence shown here is derived from an EMBL/GenBank/DDBJ whole genome shotgun (WGS) entry which is preliminary data.</text>
</comment>
<organism evidence="2 3">
    <name type="scientific">Prolixibacter denitrificans</name>
    <dbReference type="NCBI Taxonomy" id="1541063"/>
    <lineage>
        <taxon>Bacteria</taxon>
        <taxon>Pseudomonadati</taxon>
        <taxon>Bacteroidota</taxon>
        <taxon>Bacteroidia</taxon>
        <taxon>Marinilabiliales</taxon>
        <taxon>Prolixibacteraceae</taxon>
        <taxon>Prolixibacter</taxon>
    </lineage>
</organism>
<dbReference type="EMBL" id="PYGC01000001">
    <property type="protein sequence ID" value="PSK85102.1"/>
    <property type="molecule type" value="Genomic_DNA"/>
</dbReference>
<proteinExistence type="predicted"/>
<evidence type="ECO:0000313" key="2">
    <source>
        <dbReference type="EMBL" id="PSK85102.1"/>
    </source>
</evidence>
<evidence type="ECO:0000313" key="3">
    <source>
        <dbReference type="Proteomes" id="UP000240621"/>
    </source>
</evidence>
<dbReference type="RefSeq" id="WP_106540171.1">
    <property type="nucleotide sequence ID" value="NZ_BLAU01000001.1"/>
</dbReference>
<protein>
    <submittedName>
        <fullName evidence="2">Lipopolysaccharide kinase (Kdo/WaaP) family protein</fullName>
    </submittedName>
</protein>
<keyword evidence="2" id="KW-0808">Transferase</keyword>
<reference evidence="2 3" key="1">
    <citation type="submission" date="2018-03" db="EMBL/GenBank/DDBJ databases">
        <title>Genomic Encyclopedia of Archaeal and Bacterial Type Strains, Phase II (KMG-II): from individual species to whole genera.</title>
        <authorList>
            <person name="Goeker M."/>
        </authorList>
    </citation>
    <scope>NUCLEOTIDE SEQUENCE [LARGE SCALE GENOMIC DNA]</scope>
    <source>
        <strain evidence="2 3">DSM 27267</strain>
    </source>
</reference>
<dbReference type="EMBL" id="BLAU01000001">
    <property type="protein sequence ID" value="GET23644.1"/>
    <property type="molecule type" value="Genomic_DNA"/>
</dbReference>
<dbReference type="InterPro" id="IPR011009">
    <property type="entry name" value="Kinase-like_dom_sf"/>
</dbReference>
<keyword evidence="2" id="KW-0418">Kinase</keyword>
<accession>A0A2P8CJH4</accession>
<dbReference type="GO" id="GO:0016301">
    <property type="term" value="F:kinase activity"/>
    <property type="evidence" value="ECO:0007669"/>
    <property type="project" value="UniProtKB-KW"/>
</dbReference>
<dbReference type="AlphaFoldDB" id="A0A2P8CJH4"/>
<evidence type="ECO:0000313" key="4">
    <source>
        <dbReference type="Proteomes" id="UP000396862"/>
    </source>
</evidence>
<dbReference type="Proteomes" id="UP000396862">
    <property type="component" value="Unassembled WGS sequence"/>
</dbReference>
<dbReference type="Gene3D" id="1.10.510.10">
    <property type="entry name" value="Transferase(Phosphotransferase) domain 1"/>
    <property type="match status" value="1"/>
</dbReference>
<evidence type="ECO:0000313" key="1">
    <source>
        <dbReference type="EMBL" id="GET23644.1"/>
    </source>
</evidence>
<dbReference type="Pfam" id="PF06293">
    <property type="entry name" value="Kdo"/>
    <property type="match status" value="1"/>
</dbReference>